<reference evidence="1" key="1">
    <citation type="journal article" date="2014" name="Nat. Commun.">
        <title>The tobacco genome sequence and its comparison with those of tomato and potato.</title>
        <authorList>
            <person name="Sierro N."/>
            <person name="Battey J.N."/>
            <person name="Ouadi S."/>
            <person name="Bakaher N."/>
            <person name="Bovet L."/>
            <person name="Willig A."/>
            <person name="Goepfert S."/>
            <person name="Peitsch M.C."/>
            <person name="Ivanov N.V."/>
        </authorList>
    </citation>
    <scope>NUCLEOTIDE SEQUENCE [LARGE SCALE GENOMIC DNA]</scope>
</reference>
<sequence length="125" mass="14324">MTDRELAARNWIYLKLQPYRQTSIAVRRNLKLSARFYGPYKVLQRIGPVTYRLEIPTGSQIHHVFHVSQLKKRVGPQIEVQTQPTACDSDGAVLVQPIAILQRPIEKVNNVAKVRVLVQWENLGP</sequence>
<protein>
    <submittedName>
        <fullName evidence="2">Uncharacterized protein LOC142171960</fullName>
    </submittedName>
</protein>
<evidence type="ECO:0000313" key="2">
    <source>
        <dbReference type="RefSeq" id="XP_075091791.1"/>
    </source>
</evidence>
<dbReference type="Proteomes" id="UP000790787">
    <property type="component" value="Chromosome 17"/>
</dbReference>
<gene>
    <name evidence="2" type="primary">LOC142171960</name>
</gene>
<dbReference type="RefSeq" id="XP_075091791.1">
    <property type="nucleotide sequence ID" value="XM_075235690.1"/>
</dbReference>
<keyword evidence="1" id="KW-1185">Reference proteome</keyword>
<evidence type="ECO:0000313" key="1">
    <source>
        <dbReference type="Proteomes" id="UP000790787"/>
    </source>
</evidence>
<reference evidence="2" key="2">
    <citation type="submission" date="2025-08" db="UniProtKB">
        <authorList>
            <consortium name="RefSeq"/>
        </authorList>
    </citation>
    <scope>IDENTIFICATION</scope>
    <source>
        <tissue evidence="2">Leaf</tissue>
    </source>
</reference>
<name>A0AC58T3J7_TOBAC</name>
<proteinExistence type="predicted"/>
<accession>A0AC58T3J7</accession>
<organism evidence="1 2">
    <name type="scientific">Nicotiana tabacum</name>
    <name type="common">Common tobacco</name>
    <dbReference type="NCBI Taxonomy" id="4097"/>
    <lineage>
        <taxon>Eukaryota</taxon>
        <taxon>Viridiplantae</taxon>
        <taxon>Streptophyta</taxon>
        <taxon>Embryophyta</taxon>
        <taxon>Tracheophyta</taxon>
        <taxon>Spermatophyta</taxon>
        <taxon>Magnoliopsida</taxon>
        <taxon>eudicotyledons</taxon>
        <taxon>Gunneridae</taxon>
        <taxon>Pentapetalae</taxon>
        <taxon>asterids</taxon>
        <taxon>lamiids</taxon>
        <taxon>Solanales</taxon>
        <taxon>Solanaceae</taxon>
        <taxon>Nicotianoideae</taxon>
        <taxon>Nicotianeae</taxon>
        <taxon>Nicotiana</taxon>
    </lineage>
</organism>